<dbReference type="SMART" id="SM00181">
    <property type="entry name" value="EGF"/>
    <property type="match status" value="19"/>
</dbReference>
<accession>A8B3R3</accession>
<keyword evidence="2" id="KW-1185">Reference proteome</keyword>
<dbReference type="Proteomes" id="UP000001548">
    <property type="component" value="Unassembled WGS sequence"/>
</dbReference>
<proteinExistence type="predicted"/>
<organism evidence="1 2">
    <name type="scientific">Giardia intestinalis (strain ATCC 50803 / WB clone C6)</name>
    <name type="common">Giardia lamblia</name>
    <dbReference type="NCBI Taxonomy" id="184922"/>
    <lineage>
        <taxon>Eukaryota</taxon>
        <taxon>Metamonada</taxon>
        <taxon>Diplomonadida</taxon>
        <taxon>Hexamitidae</taxon>
        <taxon>Giardiinae</taxon>
        <taxon>Giardia</taxon>
    </lineage>
</organism>
<dbReference type="RefSeq" id="XP_001710289.1">
    <property type="nucleotide sequence ID" value="XM_001710237.1"/>
</dbReference>
<gene>
    <name evidence="1" type="ORF">GL50803_00114180</name>
</gene>
<dbReference type="InterPro" id="IPR006212">
    <property type="entry name" value="Furin_repeat"/>
</dbReference>
<dbReference type="Gene3D" id="2.10.220.10">
    <property type="entry name" value="Hormone Receptor, Insulin-like Growth Factor Receptor 1, Chain A, domain 2"/>
    <property type="match status" value="7"/>
</dbReference>
<dbReference type="OMA" id="CTPLDQC"/>
<name>A8B3R3_GIAIC</name>
<dbReference type="VEuPathDB" id="GiardiaDB:GL50803_114180"/>
<dbReference type="SMART" id="SM00261">
    <property type="entry name" value="FU"/>
    <property type="match status" value="17"/>
</dbReference>
<dbReference type="InterPro" id="IPR000742">
    <property type="entry name" value="EGF"/>
</dbReference>
<dbReference type="HOGENOM" id="CLU_228265_0_0_1"/>
<dbReference type="SUPFAM" id="SSF57184">
    <property type="entry name" value="Growth factor receptor domain"/>
    <property type="match status" value="11"/>
</dbReference>
<evidence type="ECO:0000313" key="2">
    <source>
        <dbReference type="Proteomes" id="UP000001548"/>
    </source>
</evidence>
<comment type="caution">
    <text evidence="1">The sequence shown here is derived from an EMBL/GenBank/DDBJ whole genome shotgun (WGS) entry which is preliminary data.</text>
</comment>
<protein>
    <submittedName>
        <fullName evidence="1">High cysteine membrane protein TMK-like</fullName>
    </submittedName>
</protein>
<dbReference type="InterPro" id="IPR005127">
    <property type="entry name" value="Giardia_VSP"/>
</dbReference>
<dbReference type="EMBL" id="AACB03000003">
    <property type="protein sequence ID" value="KAE8303221.1"/>
    <property type="molecule type" value="Genomic_DNA"/>
</dbReference>
<dbReference type="InterPro" id="IPR052798">
    <property type="entry name" value="Giardia_VSA"/>
</dbReference>
<dbReference type="SMART" id="SM01411">
    <property type="entry name" value="Ephrin_rec_like"/>
    <property type="match status" value="7"/>
</dbReference>
<dbReference type="KEGG" id="gla:GL50803_00114180"/>
<dbReference type="InterPro" id="IPR009030">
    <property type="entry name" value="Growth_fac_rcpt_cys_sf"/>
</dbReference>
<dbReference type="PANTHER" id="PTHR23275">
    <property type="entry name" value="CABRIOLET.-RELATED"/>
    <property type="match status" value="1"/>
</dbReference>
<reference evidence="1 2" key="1">
    <citation type="journal article" date="2007" name="Science">
        <title>Genomic minimalism in the early diverging intestinal parasite Giardia lamblia.</title>
        <authorList>
            <person name="Morrison H.G."/>
            <person name="McArthur A.G."/>
            <person name="Gillin F.D."/>
            <person name="Aley S.B."/>
            <person name="Adam R.D."/>
            <person name="Olsen G.J."/>
            <person name="Best A.A."/>
            <person name="Cande W.Z."/>
            <person name="Chen F."/>
            <person name="Cipriano M.J."/>
            <person name="Davids B.J."/>
            <person name="Dawson S.C."/>
            <person name="Elmendorf H.G."/>
            <person name="Hehl A.B."/>
            <person name="Holder M.E."/>
            <person name="Huse S.M."/>
            <person name="Kim U.U."/>
            <person name="Lasek-Nesselquist E."/>
            <person name="Manning G."/>
            <person name="Nigam A."/>
            <person name="Nixon J.E."/>
            <person name="Palm D."/>
            <person name="Passamaneck N.E."/>
            <person name="Prabhu A."/>
            <person name="Reich C.I."/>
            <person name="Reiner D.S."/>
            <person name="Samuelson J."/>
            <person name="Svard S.G."/>
            <person name="Sogin M.L."/>
        </authorList>
    </citation>
    <scope>NUCLEOTIDE SEQUENCE [LARGE SCALE GENOMIC DNA]</scope>
    <source>
        <strain evidence="1 2">WB C6</strain>
    </source>
</reference>
<dbReference type="Pfam" id="PF03302">
    <property type="entry name" value="VSP"/>
    <property type="match status" value="9"/>
</dbReference>
<dbReference type="FunFam" id="2.10.220.10:FF:000074">
    <property type="entry name" value="High cysteine membrane protein TMK-like"/>
    <property type="match status" value="1"/>
</dbReference>
<sequence length="2539" mass="263719">MISLSLRLGLIVAACVTPATRSPQSGDCLIGKCTVLDGQYCAECAIPGEVPINGVCIPLTDPRAVASGCGGSAEAPLSTSARRCEFCRGGSYFLHEGGCYNVLYSPGNRICRTATSGYCTLCVDGFFLDTTSSIHQCKPCHSTCATCTSGTAQSCLSCRSDRFLKTNECKECSAADGGVTACAQCSQNSDEITCTLCKEKYFVKEGKCTACAANCATCTGERPEDCSVCVSKYSYDLTAKSCTQTCDEHDSQATKCKTSMCTALNNRYCSQCASSSDLLIDGKCVSADDKKICTPFDPPNGTCSTCAKGHLLFQGGCYSVAEPLGQEVCAETSEVQERTVCVRCAQSGFVPVSGVCLRYDAQEVAAVGCVTSRGSAVTPTDTTCASCGAKAFLYKGGCYSNETSPGNVICDELDGTGGCKVCSNKYYRSGSTCAPCHQSCETCSSGAADSCLSCKKDVYFEVFSGGRGYCKPCNDPVATITIVGVANCERCSPKPSGTMPICTKCTTGHVLKGNSCVQVCHEGAEGAGQCKTGHCNTISNTYCSECATSTECPVDGICTATLDGHSAQDGACTSCASGYFLYNGGCYRKGVMPGMLICKDEDDSTSTCSKCEDGYMSSGNGCKVCEVSNCRACSGDAASCTSCNSGYFLKDNIKGSKVCEKVCEEGIGPGKCIYGGCTVRDNTFCSRCSEADEVPIDGVCSLPEKRARICLSASSGACLRCAATHLLYYGGCYKITQPVIEICKQDSQIVEKDTAYCKACSDAGEYPVDGSCTAELDGNTCTSSKCTACGSGYFMHRGICMRQESHSDICARVGAGVCEECGKSYFKNPVASTAIDSCIACSDTAGSNGYTGIDHCDTCLPPKAAGPATCTDCADRYILNEQNRCEESCPEVEESSKATGKCLKGYCNVLNGKYCSRCSLESDYLVDGRCTSTNSNVCTPHTQQNGMCASCAMTHILYMGGCYNPAAPPGSKACARHNLIGNTLYCFQCGVVTDLLVDGHCLAPGSTEAAVCTLHRIPTGTCYYCSSDYFLMLGSCVSAERAPGNTVCKDLGVHDGICSTCKDGYYAPPDRSSVSDSCVPCTENSDTLKGIPHCKSCKVSNGLLVCVACEQFYRPMNGGTECVQTCIEAEADPKEHRCRKDKCDVLGTFYCSQCAADAEGPVNGVCASVAAGVCIQYKQANGTCKYCTHGYIKYKGGCYEAGSFEAGDICDAQDVVTSGAGSFCAKCKQKDEVPVDGECKVSDDCTVKGDGICRSCKQGVKSFQITKDGSPATVACFTKCPDGMYESAEFCQLCDKSCKTCQDSAAKCTGCADGFYLAAGKCVACSVLHCLTCNAANTCASCQDGYYASGNSCVACTPGCKKCDSTGCKVCKDRFALRNNICIEECPVGLLSTSCAAGYCNVNGTLACSRCALLNSVIIDGKCKANDDACIRTTPSSGTCAACKDTHLLYYGGCYAKGAAAGTAICDSQHQATLGPYTICKQCKRDGEVPIDGSCVALANTRAIRSQCVAATPSPTSCTRCGPRFFLHAGGCYEIGRSPGTVLCAVAVDSAVAGVCTSCASGYYSTGLLDPTKESCILCNDTGATNGYTGIDGCTECYPSETPKRVICTRCKDKHIPSEDGSRCIQSCNDSRSESGNCKAGSCTAMGSLYCSRCALDDEWPINGACTGRDTDYVCEKGKGVCTGCLRGYMLYMGGCYDPAAIPGSGICRELLTVGGRTYCKQCNLAGAFPINGLCTKDVPDGVSCSSGLCVICPENYFFHEGGCYDITTTPGSGICEVLGTGRDAGTCRRCRPGYRHNKETLTCMSCAVSNCASCEIDVKYCTECIQPYTLTGVGAGAYCTKPCKRVGQDACSWGSCTIMDGSLCSQCASSDYVPIDGVCTLYPGDARSLAGPCVKDATKGRCTACRGSYFLYQGGCYSAGEYPGTGICDERDATVVDGQVVCGSCLIDGEVPLDGTCAEPKEGLICSKGVCSHCGDGMFLFEGACYTKGRAPGTSICGDTTESTSGCAACEAGFSKTNKGCVRCSDPNCGACVDDPNTCTACRAGYYLQSTSCIACHPACKTCDGMGADKCKECAEGYFGTFATPGLGACLACSDTSGKDSWVGVSGCRLCEAPKVAGPALCKDCLPGYKALSTGTEVTCHAVCPMTYYEAADSCIPCAIDNCATCTSTRCTSCVPEHIWNGEECVPKICPPQCLCREQSIACIGCNENAVEVRPTHSSASRCLLCNDAGAGGGWTGVDGCQRCRLADRVGPVVCLACESGRKALTLDGMLLCPRECPTESFWTSGRECIPCALGCLRCTSATTCSACSQGYYSTQSSVSAPSDCRPCDDVTSQNGFTGIPHCAVCAADRARAGVTCHACAEGYGLSGGSCSPCTAAGCARCDGGVCTSCKRGWHLAGDRCLACPSPCAACSSAASCLACADGYFQATLLGGPRDCVPCDQTAPQGLQMAGIHGCGLCQAQAGSGAVLCLRCANGNLPLENYCGGSSVKRRLGPGAITGITLGVAVLVGGAIGLALGLTVCKRGCAGSTGEGLRPLYA</sequence>
<dbReference type="CDD" id="cd00064">
    <property type="entry name" value="FU"/>
    <property type="match status" value="1"/>
</dbReference>
<dbReference type="PANTHER" id="PTHR23275:SF100">
    <property type="entry name" value="EGF-LIKE DOMAIN-CONTAINING PROTEIN"/>
    <property type="match status" value="1"/>
</dbReference>
<dbReference type="GeneID" id="5703218"/>
<evidence type="ECO:0000313" key="1">
    <source>
        <dbReference type="EMBL" id="KAE8303221.1"/>
    </source>
</evidence>